<accession>A0A8S1NVW4</accession>
<dbReference type="AlphaFoldDB" id="A0A8S1NVW4"/>
<proteinExistence type="predicted"/>
<name>A0A8S1NVW4_PARPR</name>
<evidence type="ECO:0000313" key="1">
    <source>
        <dbReference type="EMBL" id="CAD8094086.1"/>
    </source>
</evidence>
<evidence type="ECO:0000313" key="2">
    <source>
        <dbReference type="Proteomes" id="UP000688137"/>
    </source>
</evidence>
<keyword evidence="2" id="KW-1185">Reference proteome</keyword>
<sequence>MCPEGKKLYSSSENKKFSFGIIQKSTQIKKLHGHSEIIKYLSISSNGDYIAILYDLGLQKKQKLEQIKQSKTIKDLLGNSSIGKQRQINFADFRLLEKTKKRCLKLKQKKCKQLFSQSLLCQQQGVLILLQQYGILEKIFPKQQEWFINFLNQLHVQLFQVMEHF</sequence>
<comment type="caution">
    <text evidence="1">The sequence shown here is derived from an EMBL/GenBank/DDBJ whole genome shotgun (WGS) entry which is preliminary data.</text>
</comment>
<dbReference type="Proteomes" id="UP000688137">
    <property type="component" value="Unassembled WGS sequence"/>
</dbReference>
<dbReference type="EMBL" id="CAJJDM010000097">
    <property type="protein sequence ID" value="CAD8094086.1"/>
    <property type="molecule type" value="Genomic_DNA"/>
</dbReference>
<reference evidence="1" key="1">
    <citation type="submission" date="2021-01" db="EMBL/GenBank/DDBJ databases">
        <authorList>
            <consortium name="Genoscope - CEA"/>
            <person name="William W."/>
        </authorList>
    </citation>
    <scope>NUCLEOTIDE SEQUENCE</scope>
</reference>
<organism evidence="1 2">
    <name type="scientific">Paramecium primaurelia</name>
    <dbReference type="NCBI Taxonomy" id="5886"/>
    <lineage>
        <taxon>Eukaryota</taxon>
        <taxon>Sar</taxon>
        <taxon>Alveolata</taxon>
        <taxon>Ciliophora</taxon>
        <taxon>Intramacronucleata</taxon>
        <taxon>Oligohymenophorea</taxon>
        <taxon>Peniculida</taxon>
        <taxon>Parameciidae</taxon>
        <taxon>Paramecium</taxon>
    </lineage>
</organism>
<gene>
    <name evidence="1" type="ORF">PPRIM_AZ9-3.1.T0940222</name>
</gene>
<protein>
    <submittedName>
        <fullName evidence="1">Uncharacterized protein</fullName>
    </submittedName>
</protein>